<evidence type="ECO:0000313" key="5">
    <source>
        <dbReference type="Proteomes" id="UP001150879"/>
    </source>
</evidence>
<dbReference type="Proteomes" id="UP001150879">
    <property type="component" value="Unassembled WGS sequence"/>
</dbReference>
<evidence type="ECO:0000256" key="3">
    <source>
        <dbReference type="ARBA" id="ARBA00022746"/>
    </source>
</evidence>
<dbReference type="SUPFAM" id="SSF48576">
    <property type="entry name" value="Terpenoid synthases"/>
    <property type="match status" value="1"/>
</dbReference>
<dbReference type="PANTHER" id="PTHR31480">
    <property type="entry name" value="BIFUNCTIONAL LYCOPENE CYCLASE/PHYTOENE SYNTHASE"/>
    <property type="match status" value="1"/>
</dbReference>
<keyword evidence="3" id="KW-0125">Carotenoid biosynthesis</keyword>
<evidence type="ECO:0000256" key="1">
    <source>
        <dbReference type="ARBA" id="ARBA00001805"/>
    </source>
</evidence>
<evidence type="ECO:0000256" key="2">
    <source>
        <dbReference type="ARBA" id="ARBA00012396"/>
    </source>
</evidence>
<evidence type="ECO:0000313" key="4">
    <source>
        <dbReference type="EMBL" id="KAJ5210168.1"/>
    </source>
</evidence>
<dbReference type="Gene3D" id="1.10.600.10">
    <property type="entry name" value="Farnesyl Diphosphate Synthase"/>
    <property type="match status" value="1"/>
</dbReference>
<sequence length="332" mass="37065">MAPGTAMAGLIEAIDGLPTSRLRTEPLQYLFEDFRLALKFDASQDILRIVTEADMDSYAFHVAGTVAESILDLLSHHFPHHALVVNPSFRQEVFTPGIQMGKALQYINIARDTHRDAAIGRVYLPTALLKEVGISPKDLIFCQLDPRIDRIRSHVLARVRELHDSSEGKIQCLLLEMQGPLHATVKRYMEIGATLKRGARLSQSNQKLRLSTPRRLIVAYKRLPFELILGTLIYVSYHGYLSVDNAKPDGDKTKTYNSEDSLVVTHPTTNSPACGLSTAERTGSPVFHTLWSYVSVYSGERMISCKDKRRVTRGDKGEYAIGTEKAEKLRGG</sequence>
<dbReference type="InterPro" id="IPR008949">
    <property type="entry name" value="Isoprenoid_synthase_dom_sf"/>
</dbReference>
<dbReference type="EMBL" id="JAPQKP010000001">
    <property type="protein sequence ID" value="KAJ5210168.1"/>
    <property type="molecule type" value="Genomic_DNA"/>
</dbReference>
<dbReference type="EC" id="2.5.1.32" evidence="2"/>
<reference evidence="4" key="1">
    <citation type="submission" date="2022-11" db="EMBL/GenBank/DDBJ databases">
        <authorList>
            <person name="Petersen C."/>
        </authorList>
    </citation>
    <scope>NUCLEOTIDE SEQUENCE</scope>
    <source>
        <strain evidence="4">IBT 16849</strain>
    </source>
</reference>
<protein>
    <recommendedName>
        <fullName evidence="2">15-cis-phytoene synthase</fullName>
        <ecNumber evidence="2">2.5.1.32</ecNumber>
    </recommendedName>
</protein>
<dbReference type="GO" id="GO:0016117">
    <property type="term" value="P:carotenoid biosynthetic process"/>
    <property type="evidence" value="ECO:0007669"/>
    <property type="project" value="UniProtKB-KW"/>
</dbReference>
<dbReference type="AlphaFoldDB" id="A0A9W9T5D8"/>
<comment type="catalytic activity">
    <reaction evidence="1">
        <text>2 (2E,6E,10E)-geranylgeranyl diphosphate = 15-cis-phytoene + 2 diphosphate</text>
        <dbReference type="Rhea" id="RHEA:34475"/>
        <dbReference type="ChEBI" id="CHEBI:27787"/>
        <dbReference type="ChEBI" id="CHEBI:33019"/>
        <dbReference type="ChEBI" id="CHEBI:58756"/>
        <dbReference type="EC" id="2.5.1.32"/>
    </reaction>
</comment>
<keyword evidence="5" id="KW-1185">Reference proteome</keyword>
<accession>A0A9W9T5D8</accession>
<dbReference type="Pfam" id="PF00494">
    <property type="entry name" value="SQS_PSY"/>
    <property type="match status" value="1"/>
</dbReference>
<proteinExistence type="predicted"/>
<gene>
    <name evidence="4" type="ORF">N7472_000307</name>
</gene>
<comment type="caution">
    <text evidence="4">The sequence shown here is derived from an EMBL/GenBank/DDBJ whole genome shotgun (WGS) entry which is preliminary data.</text>
</comment>
<organism evidence="4 5">
    <name type="scientific">Penicillium cf. griseofulvum</name>
    <dbReference type="NCBI Taxonomy" id="2972120"/>
    <lineage>
        <taxon>Eukaryota</taxon>
        <taxon>Fungi</taxon>
        <taxon>Dikarya</taxon>
        <taxon>Ascomycota</taxon>
        <taxon>Pezizomycotina</taxon>
        <taxon>Eurotiomycetes</taxon>
        <taxon>Eurotiomycetidae</taxon>
        <taxon>Eurotiales</taxon>
        <taxon>Aspergillaceae</taxon>
        <taxon>Penicillium</taxon>
    </lineage>
</organism>
<reference evidence="4" key="2">
    <citation type="journal article" date="2023" name="IMA Fungus">
        <title>Comparative genomic study of the Penicillium genus elucidates a diverse pangenome and 15 lateral gene transfer events.</title>
        <authorList>
            <person name="Petersen C."/>
            <person name="Sorensen T."/>
            <person name="Nielsen M.R."/>
            <person name="Sondergaard T.E."/>
            <person name="Sorensen J.L."/>
            <person name="Fitzpatrick D.A."/>
            <person name="Frisvad J.C."/>
            <person name="Nielsen K.L."/>
        </authorList>
    </citation>
    <scope>NUCLEOTIDE SEQUENCE</scope>
    <source>
        <strain evidence="4">IBT 16849</strain>
    </source>
</reference>
<name>A0A9W9T5D8_9EURO</name>
<dbReference type="InterPro" id="IPR002060">
    <property type="entry name" value="Squ/phyt_synthse"/>
</dbReference>